<dbReference type="Proteomes" id="UP000185323">
    <property type="component" value="Segment"/>
</dbReference>
<name>A0A0E3F3R2_9CAUD</name>
<evidence type="ECO:0000313" key="2">
    <source>
        <dbReference type="EMBL" id="AIX19925.1"/>
    </source>
</evidence>
<evidence type="ECO:0000313" key="3">
    <source>
        <dbReference type="Proteomes" id="UP000185323"/>
    </source>
</evidence>
<protein>
    <submittedName>
        <fullName evidence="2">Uncharacterized protein</fullName>
    </submittedName>
</protein>
<feature type="region of interest" description="Disordered" evidence="1">
    <location>
        <begin position="16"/>
        <end position="42"/>
    </location>
</feature>
<organism evidence="2 3">
    <name type="scientific">Synechococcus phage ACG-2014f_Syn7803C7</name>
    <dbReference type="NCBI Taxonomy" id="2790345"/>
    <lineage>
        <taxon>Viruses</taxon>
        <taxon>Duplodnaviria</taxon>
        <taxon>Heunggongvirae</taxon>
        <taxon>Uroviricota</taxon>
        <taxon>Caudoviricetes</taxon>
        <taxon>Pantevenvirales</taxon>
        <taxon>Kyanoviridae</taxon>
        <taxon>Atlauavirus</taxon>
        <taxon>Atlauavirus acg2014f</taxon>
    </lineage>
</organism>
<dbReference type="EMBL" id="KJ019052">
    <property type="protein sequence ID" value="AIX19925.1"/>
    <property type="molecule type" value="Genomic_DNA"/>
</dbReference>
<reference evidence="2 3" key="1">
    <citation type="submission" date="2013-12" db="EMBL/GenBank/DDBJ databases">
        <title>Ecological redundancy of diverse viral populations within a natural community.</title>
        <authorList>
            <person name="Gregory A.C."/>
            <person name="LaButti K."/>
            <person name="Copeland A."/>
            <person name="Woyke T."/>
            <person name="Sullivan M.B."/>
        </authorList>
    </citation>
    <scope>NUCLEOTIDE SEQUENCE [LARGE SCALE GENOMIC DNA]</scope>
    <source>
        <strain evidence="2">Syn7803C7</strain>
    </source>
</reference>
<feature type="compositionally biased region" description="Basic and acidic residues" evidence="1">
    <location>
        <begin position="32"/>
        <end position="42"/>
    </location>
</feature>
<gene>
    <name evidence="2" type="ORF">Syn7803C7_34</name>
</gene>
<evidence type="ECO:0000256" key="1">
    <source>
        <dbReference type="SAM" id="MobiDB-lite"/>
    </source>
</evidence>
<dbReference type="KEGG" id="vg:24171884"/>
<proteinExistence type="predicted"/>
<sequence>MTFDTYEDESIFTILGIAEEGEEETENPYSTEDTKTLKEYGY</sequence>
<accession>A0A0E3F3R2</accession>
<keyword evidence="3" id="KW-1185">Reference proteome</keyword>